<keyword evidence="2" id="KW-0732">Signal</keyword>
<proteinExistence type="predicted"/>
<evidence type="ECO:0000313" key="3">
    <source>
        <dbReference type="EMBL" id="MXU94900.1"/>
    </source>
</evidence>
<dbReference type="AlphaFoldDB" id="A0A6B0UYH5"/>
<protein>
    <submittedName>
        <fullName evidence="3">Putative evasin</fullName>
    </submittedName>
</protein>
<evidence type="ECO:0000256" key="1">
    <source>
        <dbReference type="SAM" id="MobiDB-lite"/>
    </source>
</evidence>
<dbReference type="EMBL" id="GIFC01012817">
    <property type="protein sequence ID" value="MXU94900.1"/>
    <property type="molecule type" value="Transcribed_RNA"/>
</dbReference>
<organism evidence="3">
    <name type="scientific">Ixodes ricinus</name>
    <name type="common">Common tick</name>
    <name type="synonym">Acarus ricinus</name>
    <dbReference type="NCBI Taxonomy" id="34613"/>
    <lineage>
        <taxon>Eukaryota</taxon>
        <taxon>Metazoa</taxon>
        <taxon>Ecdysozoa</taxon>
        <taxon>Arthropoda</taxon>
        <taxon>Chelicerata</taxon>
        <taxon>Arachnida</taxon>
        <taxon>Acari</taxon>
        <taxon>Parasitiformes</taxon>
        <taxon>Ixodida</taxon>
        <taxon>Ixodoidea</taxon>
        <taxon>Ixodidae</taxon>
        <taxon>Ixodinae</taxon>
        <taxon>Ixodes</taxon>
    </lineage>
</organism>
<feature type="signal peptide" evidence="2">
    <location>
        <begin position="1"/>
        <end position="17"/>
    </location>
</feature>
<accession>A0A6B0UYH5</accession>
<feature type="compositionally biased region" description="Basic residues" evidence="1">
    <location>
        <begin position="136"/>
        <end position="160"/>
    </location>
</feature>
<sequence>MLLLKAILVVLIAEIESGSTSPAKGNEEAKTQLPPDSYINVTDENGCWYPQIVDIEGGSFMGFLALNCTKTCPNGENQIVFDGNRCTGSLELLDGAKVNVTVGSCALGCCNPDSPPQHRTIPLMSAAEDEEENKKKDKKKKNNKKNNKKHKKKNKNNNKSKNKDKNKNKKDAQ</sequence>
<reference evidence="3" key="1">
    <citation type="submission" date="2019-12" db="EMBL/GenBank/DDBJ databases">
        <title>An insight into the sialome of adult female Ixodes ricinus ticks feeding for 6 days.</title>
        <authorList>
            <person name="Perner J."/>
            <person name="Ribeiro J.M.C."/>
        </authorList>
    </citation>
    <scope>NUCLEOTIDE SEQUENCE</scope>
    <source>
        <strain evidence="3">Semi-engorged</strain>
        <tissue evidence="3">Salivary glands</tissue>
    </source>
</reference>
<feature type="region of interest" description="Disordered" evidence="1">
    <location>
        <begin position="116"/>
        <end position="173"/>
    </location>
</feature>
<evidence type="ECO:0000256" key="2">
    <source>
        <dbReference type="SAM" id="SignalP"/>
    </source>
</evidence>
<feature type="chain" id="PRO_5025406740" evidence="2">
    <location>
        <begin position="18"/>
        <end position="173"/>
    </location>
</feature>
<feature type="compositionally biased region" description="Basic and acidic residues" evidence="1">
    <location>
        <begin position="161"/>
        <end position="173"/>
    </location>
</feature>
<name>A0A6B0UYH5_IXORI</name>